<name>A0A2B4ML08_9BACI</name>
<protein>
    <submittedName>
        <fullName evidence="1">Uncharacterized protein</fullName>
    </submittedName>
</protein>
<gene>
    <name evidence="1" type="ORF">CN613_26755</name>
</gene>
<dbReference type="AlphaFoldDB" id="A0A2B4ML08"/>
<dbReference type="EMBL" id="NUDP01000126">
    <property type="protein sequence ID" value="PEM64524.1"/>
    <property type="molecule type" value="Genomic_DNA"/>
</dbReference>
<reference evidence="1 2" key="1">
    <citation type="submission" date="2017-09" db="EMBL/GenBank/DDBJ databases">
        <title>Large-scale bioinformatics analysis of Bacillus genomes uncovers conserved roles of natural products in bacterial physiology.</title>
        <authorList>
            <consortium name="Agbiome Team Llc"/>
            <person name="Bleich R.M."/>
            <person name="Grubbs K.J."/>
            <person name="Santa Maria K.C."/>
            <person name="Allen S.E."/>
            <person name="Farag S."/>
            <person name="Shank E.A."/>
            <person name="Bowers A."/>
        </authorList>
    </citation>
    <scope>NUCLEOTIDE SEQUENCE [LARGE SCALE GENOMIC DNA]</scope>
    <source>
        <strain evidence="1 2">AFS009893</strain>
    </source>
</reference>
<evidence type="ECO:0000313" key="2">
    <source>
        <dbReference type="Proteomes" id="UP000219775"/>
    </source>
</evidence>
<evidence type="ECO:0000313" key="1">
    <source>
        <dbReference type="EMBL" id="PEM64524.1"/>
    </source>
</evidence>
<organism evidence="1 2">
    <name type="scientific">Bacillus pseudomycoides</name>
    <dbReference type="NCBI Taxonomy" id="64104"/>
    <lineage>
        <taxon>Bacteria</taxon>
        <taxon>Bacillati</taxon>
        <taxon>Bacillota</taxon>
        <taxon>Bacilli</taxon>
        <taxon>Bacillales</taxon>
        <taxon>Bacillaceae</taxon>
        <taxon>Bacillus</taxon>
        <taxon>Bacillus cereus group</taxon>
    </lineage>
</organism>
<comment type="caution">
    <text evidence="1">The sequence shown here is derived from an EMBL/GenBank/DDBJ whole genome shotgun (WGS) entry which is preliminary data.</text>
</comment>
<dbReference type="Proteomes" id="UP000219775">
    <property type="component" value="Unassembled WGS sequence"/>
</dbReference>
<proteinExistence type="predicted"/>
<sequence length="18" mass="2025">MTLMSILAAMCNWGIVNR</sequence>
<accession>A0A2B4ML08</accession>